<dbReference type="InterPro" id="IPR028202">
    <property type="entry name" value="Reductase_C"/>
</dbReference>
<feature type="domain" description="Reductase C-terminal" evidence="6">
    <location>
        <begin position="292"/>
        <end position="376"/>
    </location>
</feature>
<dbReference type="PRINTS" id="PR00368">
    <property type="entry name" value="FADPNR"/>
</dbReference>
<evidence type="ECO:0000259" key="5">
    <source>
        <dbReference type="Pfam" id="PF07992"/>
    </source>
</evidence>
<dbReference type="PANTHER" id="PTHR43557:SF2">
    <property type="entry name" value="RIESKE DOMAIN-CONTAINING PROTEIN-RELATED"/>
    <property type="match status" value="1"/>
</dbReference>
<dbReference type="InterPro" id="IPR036188">
    <property type="entry name" value="FAD/NAD-bd_sf"/>
</dbReference>
<reference evidence="8" key="1">
    <citation type="journal article" date="2019" name="Int. J. Syst. Evol. Microbiol.">
        <title>The Global Catalogue of Microorganisms (GCM) 10K type strain sequencing project: providing services to taxonomists for standard genome sequencing and annotation.</title>
        <authorList>
            <consortium name="The Broad Institute Genomics Platform"/>
            <consortium name="The Broad Institute Genome Sequencing Center for Infectious Disease"/>
            <person name="Wu L."/>
            <person name="Ma J."/>
        </authorList>
    </citation>
    <scope>NUCLEOTIDE SEQUENCE [LARGE SCALE GENOMIC DNA]</scope>
    <source>
        <strain evidence="8">JCM 16014</strain>
    </source>
</reference>
<dbReference type="SUPFAM" id="SSF51905">
    <property type="entry name" value="FAD/NAD(P)-binding domain"/>
    <property type="match status" value="2"/>
</dbReference>
<dbReference type="Proteomes" id="UP001500751">
    <property type="component" value="Unassembled WGS sequence"/>
</dbReference>
<protein>
    <submittedName>
        <fullName evidence="7">FAD-dependent oxidoreductase</fullName>
    </submittedName>
</protein>
<feature type="domain" description="FAD/NAD(P)-binding" evidence="5">
    <location>
        <begin position="1"/>
        <end position="268"/>
    </location>
</feature>
<dbReference type="SUPFAM" id="SSF55424">
    <property type="entry name" value="FAD/NAD-linked reductases, dimerisation (C-terminal) domain"/>
    <property type="match status" value="1"/>
</dbReference>
<dbReference type="Pfam" id="PF14759">
    <property type="entry name" value="Reductase_C"/>
    <property type="match status" value="1"/>
</dbReference>
<proteinExistence type="predicted"/>
<evidence type="ECO:0000313" key="8">
    <source>
        <dbReference type="Proteomes" id="UP001500751"/>
    </source>
</evidence>
<evidence type="ECO:0000256" key="2">
    <source>
        <dbReference type="ARBA" id="ARBA00022630"/>
    </source>
</evidence>
<comment type="caution">
    <text evidence="7">The sequence shown here is derived from an EMBL/GenBank/DDBJ whole genome shotgun (WGS) entry which is preliminary data.</text>
</comment>
<comment type="cofactor">
    <cofactor evidence="1">
        <name>FAD</name>
        <dbReference type="ChEBI" id="CHEBI:57692"/>
    </cofactor>
</comment>
<dbReference type="PRINTS" id="PR00411">
    <property type="entry name" value="PNDRDTASEI"/>
</dbReference>
<dbReference type="Gene3D" id="3.50.50.60">
    <property type="entry name" value="FAD/NAD(P)-binding domain"/>
    <property type="match status" value="2"/>
</dbReference>
<evidence type="ECO:0000313" key="7">
    <source>
        <dbReference type="EMBL" id="GAA2045528.1"/>
    </source>
</evidence>
<dbReference type="Pfam" id="PF07992">
    <property type="entry name" value="Pyr_redox_2"/>
    <property type="match status" value="1"/>
</dbReference>
<evidence type="ECO:0000259" key="6">
    <source>
        <dbReference type="Pfam" id="PF14759"/>
    </source>
</evidence>
<keyword evidence="2" id="KW-0285">Flavoprotein</keyword>
<accession>A0ABP5GFE7</accession>
<keyword evidence="3" id="KW-0274">FAD</keyword>
<name>A0ABP5GFE7_9ACTN</name>
<keyword evidence="4" id="KW-0560">Oxidoreductase</keyword>
<evidence type="ECO:0000256" key="4">
    <source>
        <dbReference type="ARBA" id="ARBA00023002"/>
    </source>
</evidence>
<dbReference type="Gene3D" id="3.30.390.30">
    <property type="match status" value="1"/>
</dbReference>
<dbReference type="InterPro" id="IPR050446">
    <property type="entry name" value="FAD-oxidoreductase/Apoptosis"/>
</dbReference>
<dbReference type="InterPro" id="IPR023753">
    <property type="entry name" value="FAD/NAD-binding_dom"/>
</dbReference>
<evidence type="ECO:0000256" key="3">
    <source>
        <dbReference type="ARBA" id="ARBA00022827"/>
    </source>
</evidence>
<dbReference type="InterPro" id="IPR016156">
    <property type="entry name" value="FAD/NAD-linked_Rdtase_dimer_sf"/>
</dbReference>
<gene>
    <name evidence="7" type="ORF">GCM10009839_56940</name>
</gene>
<evidence type="ECO:0000256" key="1">
    <source>
        <dbReference type="ARBA" id="ARBA00001974"/>
    </source>
</evidence>
<dbReference type="PANTHER" id="PTHR43557">
    <property type="entry name" value="APOPTOSIS-INDUCING FACTOR 1"/>
    <property type="match status" value="1"/>
</dbReference>
<keyword evidence="8" id="KW-1185">Reference proteome</keyword>
<dbReference type="EMBL" id="BAAAQN010000039">
    <property type="protein sequence ID" value="GAA2045528.1"/>
    <property type="molecule type" value="Genomic_DNA"/>
</dbReference>
<organism evidence="7 8">
    <name type="scientific">Catenulispora yoronensis</name>
    <dbReference type="NCBI Taxonomy" id="450799"/>
    <lineage>
        <taxon>Bacteria</taxon>
        <taxon>Bacillati</taxon>
        <taxon>Actinomycetota</taxon>
        <taxon>Actinomycetes</taxon>
        <taxon>Catenulisporales</taxon>
        <taxon>Catenulisporaceae</taxon>
        <taxon>Catenulispora</taxon>
    </lineage>
</organism>
<sequence length="378" mass="40188">MAGLHTVRLLREKGFQGTVTFLGAEPHAPYDRPPLSKAVLKYRGEDAVDDVAELAFAFDFEDAGVTLRFGERAVGWAPGTVITSGGDRLPYDALVVATGSEPVPLGFGGTLRTYEDALLLRDTIGAGKRLAIVGAGWIGAEVATAARAADCQVTVHEARERPLAALFPAAIGEAMAGWYRQAGVALRCSDPVTGAPDDADHVLVAVGARPDTRWLGAAFHRASDGSLLASEHLETNVPGVYAVGDVAAYRSLRYGGEHVRVEHWDNALRGPDTVVANVLEGVGAEVFDPVPYFWSEQFGRMVQYVGRHTAHDRMVLRGALGDPSWSAVWLDPLHRPTAVLAVGRPRDLAQGRRLVAAGTVLDAHRVADVGVPLTSAAV</sequence>